<dbReference type="Pfam" id="PF01810">
    <property type="entry name" value="LysE"/>
    <property type="match status" value="1"/>
</dbReference>
<dbReference type="InterPro" id="IPR001123">
    <property type="entry name" value="LeuE-type"/>
</dbReference>
<keyword evidence="3 6" id="KW-0812">Transmembrane</keyword>
<organism evidence="7 8">
    <name type="scientific">Rhodovibrio salinarum</name>
    <dbReference type="NCBI Taxonomy" id="1087"/>
    <lineage>
        <taxon>Bacteria</taxon>
        <taxon>Pseudomonadati</taxon>
        <taxon>Pseudomonadota</taxon>
        <taxon>Alphaproteobacteria</taxon>
        <taxon>Rhodospirillales</taxon>
        <taxon>Rhodovibrionaceae</taxon>
        <taxon>Rhodovibrio</taxon>
    </lineage>
</organism>
<evidence type="ECO:0000256" key="5">
    <source>
        <dbReference type="ARBA" id="ARBA00023136"/>
    </source>
</evidence>
<comment type="caution">
    <text evidence="7">The sequence shown here is derived from an EMBL/GenBank/DDBJ whole genome shotgun (WGS) entry which is preliminary data.</text>
</comment>
<gene>
    <name evidence="7" type="ORF">CKO21_11785</name>
</gene>
<evidence type="ECO:0000256" key="6">
    <source>
        <dbReference type="SAM" id="Phobius"/>
    </source>
</evidence>
<keyword evidence="5 6" id="KW-0472">Membrane</keyword>
<evidence type="ECO:0008006" key="9">
    <source>
        <dbReference type="Google" id="ProtNLM"/>
    </source>
</evidence>
<feature type="transmembrane region" description="Helical" evidence="6">
    <location>
        <begin position="74"/>
        <end position="93"/>
    </location>
</feature>
<feature type="transmembrane region" description="Helical" evidence="6">
    <location>
        <begin position="150"/>
        <end position="173"/>
    </location>
</feature>
<dbReference type="EMBL" id="NRRE01000026">
    <property type="protein sequence ID" value="MBK1697923.1"/>
    <property type="molecule type" value="Genomic_DNA"/>
</dbReference>
<dbReference type="PANTHER" id="PTHR30086">
    <property type="entry name" value="ARGININE EXPORTER PROTEIN ARGO"/>
    <property type="match status" value="1"/>
</dbReference>
<comment type="subcellular location">
    <subcellularLocation>
        <location evidence="1">Cell membrane</location>
        <topology evidence="1">Multi-pass membrane protein</topology>
    </subcellularLocation>
</comment>
<dbReference type="Proteomes" id="UP000778970">
    <property type="component" value="Unassembled WGS sequence"/>
</dbReference>
<feature type="transmembrane region" description="Helical" evidence="6">
    <location>
        <begin position="185"/>
        <end position="209"/>
    </location>
</feature>
<keyword evidence="8" id="KW-1185">Reference proteome</keyword>
<feature type="transmembrane region" description="Helical" evidence="6">
    <location>
        <begin position="39"/>
        <end position="62"/>
    </location>
</feature>
<evidence type="ECO:0000313" key="8">
    <source>
        <dbReference type="Proteomes" id="UP000778970"/>
    </source>
</evidence>
<dbReference type="GO" id="GO:0015171">
    <property type="term" value="F:amino acid transmembrane transporter activity"/>
    <property type="evidence" value="ECO:0007669"/>
    <property type="project" value="TreeGrafter"/>
</dbReference>
<protein>
    <recommendedName>
        <fullName evidence="9">L-lysine exporter family protein LysE/ArgO</fullName>
    </recommendedName>
</protein>
<evidence type="ECO:0000256" key="3">
    <source>
        <dbReference type="ARBA" id="ARBA00022692"/>
    </source>
</evidence>
<evidence type="ECO:0000256" key="2">
    <source>
        <dbReference type="ARBA" id="ARBA00022475"/>
    </source>
</evidence>
<sequence>MECAMMVFVSGMAMAASLIVAIGPQNALLIRHGLAQVPTVFAIAGIFVAVDMVLISMGALGVGSLVSQLPELKLTLAAIAAAFFLYYGLSSLWRGIVGGNDDGLLQPATAGSAYGSAIAVSIANPGVLFDTVVLVGGLASRYGDLGTRMVFSSGAVAASLLWFSTLAATSYLAGRYVKGTTVWRVLDIGLGVLMVILAAKLTSDVMALARIVMV</sequence>
<name>A0A934QJD1_9PROT</name>
<keyword evidence="2" id="KW-1003">Cell membrane</keyword>
<evidence type="ECO:0000313" key="7">
    <source>
        <dbReference type="EMBL" id="MBK1697923.1"/>
    </source>
</evidence>
<dbReference type="AlphaFoldDB" id="A0A934QJD1"/>
<proteinExistence type="predicted"/>
<accession>A0A934QJD1</accession>
<dbReference type="GO" id="GO:0005886">
    <property type="term" value="C:plasma membrane"/>
    <property type="evidence" value="ECO:0007669"/>
    <property type="project" value="UniProtKB-SubCell"/>
</dbReference>
<reference evidence="7" key="2">
    <citation type="journal article" date="2020" name="Microorganisms">
        <title>Osmotic Adaptation and Compatible Solute Biosynthesis of Phototrophic Bacteria as Revealed from Genome Analyses.</title>
        <authorList>
            <person name="Imhoff J.F."/>
            <person name="Rahn T."/>
            <person name="Kunzel S."/>
            <person name="Keller A."/>
            <person name="Neulinger S.C."/>
        </authorList>
    </citation>
    <scope>NUCLEOTIDE SEQUENCE</scope>
    <source>
        <strain evidence="7">DSM 9154</strain>
    </source>
</reference>
<reference evidence="7" key="1">
    <citation type="submission" date="2017-08" db="EMBL/GenBank/DDBJ databases">
        <authorList>
            <person name="Imhoff J.F."/>
            <person name="Rahn T."/>
            <person name="Kuenzel S."/>
            <person name="Neulinger S.C."/>
        </authorList>
    </citation>
    <scope>NUCLEOTIDE SEQUENCE</scope>
    <source>
        <strain evidence="7">DSM 9154</strain>
    </source>
</reference>
<feature type="transmembrane region" description="Helical" evidence="6">
    <location>
        <begin position="113"/>
        <end position="138"/>
    </location>
</feature>
<evidence type="ECO:0000256" key="1">
    <source>
        <dbReference type="ARBA" id="ARBA00004651"/>
    </source>
</evidence>
<dbReference type="PANTHER" id="PTHR30086:SF20">
    <property type="entry name" value="ARGININE EXPORTER PROTEIN ARGO-RELATED"/>
    <property type="match status" value="1"/>
</dbReference>
<keyword evidence="4 6" id="KW-1133">Transmembrane helix</keyword>
<evidence type="ECO:0000256" key="4">
    <source>
        <dbReference type="ARBA" id="ARBA00022989"/>
    </source>
</evidence>